<dbReference type="AlphaFoldDB" id="A0A4U5M1U5"/>
<dbReference type="STRING" id="34508.A0A4U5M1U5"/>
<dbReference type="EMBL" id="AZBU02000010">
    <property type="protein sequence ID" value="TKR62669.1"/>
    <property type="molecule type" value="Genomic_DNA"/>
</dbReference>
<reference evidence="1 2" key="2">
    <citation type="journal article" date="2019" name="G3 (Bethesda)">
        <title>Hybrid Assembly of the Genome of the Entomopathogenic Nematode Steinernema carpocapsae Identifies the X-Chromosome.</title>
        <authorList>
            <person name="Serra L."/>
            <person name="Macchietto M."/>
            <person name="Macias-Munoz A."/>
            <person name="McGill C.J."/>
            <person name="Rodriguez I.M."/>
            <person name="Rodriguez B."/>
            <person name="Murad R."/>
            <person name="Mortazavi A."/>
        </authorList>
    </citation>
    <scope>NUCLEOTIDE SEQUENCE [LARGE SCALE GENOMIC DNA]</scope>
    <source>
        <strain evidence="1 2">ALL</strain>
    </source>
</reference>
<gene>
    <name evidence="1" type="ORF">L596_026595</name>
</gene>
<keyword evidence="2" id="KW-1185">Reference proteome</keyword>
<evidence type="ECO:0000313" key="1">
    <source>
        <dbReference type="EMBL" id="TKR62669.1"/>
    </source>
</evidence>
<reference evidence="1 2" key="1">
    <citation type="journal article" date="2015" name="Genome Biol.">
        <title>Comparative genomics of Steinernema reveals deeply conserved gene regulatory networks.</title>
        <authorList>
            <person name="Dillman A.R."/>
            <person name="Macchietto M."/>
            <person name="Porter C.F."/>
            <person name="Rogers A."/>
            <person name="Williams B."/>
            <person name="Antoshechkin I."/>
            <person name="Lee M.M."/>
            <person name="Goodwin Z."/>
            <person name="Lu X."/>
            <person name="Lewis E.E."/>
            <person name="Goodrich-Blair H."/>
            <person name="Stock S.P."/>
            <person name="Adams B.J."/>
            <person name="Sternberg P.W."/>
            <person name="Mortazavi A."/>
        </authorList>
    </citation>
    <scope>NUCLEOTIDE SEQUENCE [LARGE SCALE GENOMIC DNA]</scope>
    <source>
        <strain evidence="1 2">ALL</strain>
    </source>
</reference>
<name>A0A4U5M1U5_STECR</name>
<sequence length="209" mass="23763">MLRKGTSTTTTGRHEGKGYRARETTIRYYHKAGSSHRNGHTTHNVCSRRGCTSCEQPRDPPDPIGPILFGGLGSPGRKSSITCTATTETRPVDLEKLWTMESGVEEFHGPSKTEKKSVNDKVVEQFEKDIRFSPEGYVIKLPWKTDGTKEKLPDNRPIAFKRLFATLKKYKNNEWVMEKYKETIEDQLKKGSSKKSISTFLLQVMSYIT</sequence>
<evidence type="ECO:0000313" key="2">
    <source>
        <dbReference type="Proteomes" id="UP000298663"/>
    </source>
</evidence>
<accession>A0A4U5M1U5</accession>
<organism evidence="1 2">
    <name type="scientific">Steinernema carpocapsae</name>
    <name type="common">Entomopathogenic nematode</name>
    <dbReference type="NCBI Taxonomy" id="34508"/>
    <lineage>
        <taxon>Eukaryota</taxon>
        <taxon>Metazoa</taxon>
        <taxon>Ecdysozoa</taxon>
        <taxon>Nematoda</taxon>
        <taxon>Chromadorea</taxon>
        <taxon>Rhabditida</taxon>
        <taxon>Tylenchina</taxon>
        <taxon>Panagrolaimomorpha</taxon>
        <taxon>Strongyloidoidea</taxon>
        <taxon>Steinernematidae</taxon>
        <taxon>Steinernema</taxon>
    </lineage>
</organism>
<protein>
    <submittedName>
        <fullName evidence="1">Uncharacterized protein</fullName>
    </submittedName>
</protein>
<proteinExistence type="predicted"/>
<dbReference type="OrthoDB" id="5865305at2759"/>
<comment type="caution">
    <text evidence="1">The sequence shown here is derived from an EMBL/GenBank/DDBJ whole genome shotgun (WGS) entry which is preliminary data.</text>
</comment>
<dbReference type="Proteomes" id="UP000298663">
    <property type="component" value="Unassembled WGS sequence"/>
</dbReference>